<dbReference type="InterPro" id="IPR042099">
    <property type="entry name" value="ANL_N_sf"/>
</dbReference>
<dbReference type="Proteomes" id="UP001632037">
    <property type="component" value="Unassembled WGS sequence"/>
</dbReference>
<keyword evidence="3" id="KW-1185">Reference proteome</keyword>
<dbReference type="EMBL" id="JBIMZQ010000027">
    <property type="protein sequence ID" value="KAL3663623.1"/>
    <property type="molecule type" value="Genomic_DNA"/>
</dbReference>
<proteinExistence type="predicted"/>
<protein>
    <recommendedName>
        <fullName evidence="1">AMP-dependent synthetase/ligase domain-containing protein</fullName>
    </recommendedName>
</protein>
<name>A0ABD3FA30_9STRA</name>
<accession>A0ABD3FA30</accession>
<comment type="caution">
    <text evidence="2">The sequence shown here is derived from an EMBL/GenBank/DDBJ whole genome shotgun (WGS) entry which is preliminary data.</text>
</comment>
<dbReference type="Pfam" id="PF00501">
    <property type="entry name" value="AMP-binding"/>
    <property type="match status" value="1"/>
</dbReference>
<evidence type="ECO:0000259" key="1">
    <source>
        <dbReference type="Pfam" id="PF00501"/>
    </source>
</evidence>
<dbReference type="AlphaFoldDB" id="A0ABD3FA30"/>
<evidence type="ECO:0000313" key="2">
    <source>
        <dbReference type="EMBL" id="KAL3663623.1"/>
    </source>
</evidence>
<dbReference type="Gene3D" id="3.40.50.12780">
    <property type="entry name" value="N-terminal domain of ligase-like"/>
    <property type="match status" value="1"/>
</dbReference>
<gene>
    <name evidence="2" type="ORF">V7S43_011509</name>
</gene>
<dbReference type="InterPro" id="IPR000873">
    <property type="entry name" value="AMP-dep_synth/lig_dom"/>
</dbReference>
<organism evidence="2 3">
    <name type="scientific">Phytophthora oleae</name>
    <dbReference type="NCBI Taxonomy" id="2107226"/>
    <lineage>
        <taxon>Eukaryota</taxon>
        <taxon>Sar</taxon>
        <taxon>Stramenopiles</taxon>
        <taxon>Oomycota</taxon>
        <taxon>Peronosporomycetes</taxon>
        <taxon>Peronosporales</taxon>
        <taxon>Peronosporaceae</taxon>
        <taxon>Phytophthora</taxon>
    </lineage>
</organism>
<evidence type="ECO:0000313" key="3">
    <source>
        <dbReference type="Proteomes" id="UP001632037"/>
    </source>
</evidence>
<dbReference type="SUPFAM" id="SSF56801">
    <property type="entry name" value="Acetyl-CoA synthetase-like"/>
    <property type="match status" value="1"/>
</dbReference>
<reference evidence="2 3" key="1">
    <citation type="submission" date="2024-09" db="EMBL/GenBank/DDBJ databases">
        <title>Genome sequencing and assembly of Phytophthora oleae, isolate VK10A, causative agent of rot of olive drupes.</title>
        <authorList>
            <person name="Conti Taguali S."/>
            <person name="Riolo M."/>
            <person name="La Spada F."/>
            <person name="Cacciola S.O."/>
            <person name="Dionisio G."/>
        </authorList>
    </citation>
    <scope>NUCLEOTIDE SEQUENCE [LARGE SCALE GENOMIC DNA]</scope>
    <source>
        <strain evidence="2 3">VK10A</strain>
    </source>
</reference>
<feature type="domain" description="AMP-dependent synthetase/ligase" evidence="1">
    <location>
        <begin position="66"/>
        <end position="130"/>
    </location>
</feature>
<sequence>MLAGRILRSHPASFYSAAPVLLRYRGSLREVNPRINVRSFSKIVHESPHPAVEVPNKTLWDILGDQQSGHADKPAFIDGLTNEYLTFQQLHVRARRFAIALAKDGVTKGDAVIIHSFNCLDYPTAVLGTYLMDT</sequence>